<reference evidence="6" key="1">
    <citation type="submission" date="2021-03" db="EMBL/GenBank/DDBJ databases">
        <authorList>
            <person name="Li Z."/>
            <person name="Yang C."/>
        </authorList>
    </citation>
    <scope>NUCLEOTIDE SEQUENCE</scope>
    <source>
        <strain evidence="6">Dzin_1.0</strain>
        <tissue evidence="6">Leaf</tissue>
    </source>
</reference>
<evidence type="ECO:0000256" key="1">
    <source>
        <dbReference type="ARBA" id="ARBA00004167"/>
    </source>
</evidence>
<sequence>MISYVDSLLKLRVPVDGVTGTTTTVRELSEEDIVSFCSEFLDGSIWAPCAAFEWIMARLVMHQDIQEKLKKEIRSVMGDKKGQVDVEELQRMPYLKAVIFESLRRHNPAHFLIPHRVKEDVMIMADHHEYLIPKGAVVNYLVTSVGLDASVWEEPLEFRPERFMPGVVISLRIFNGCGQALYELQGCRFVLMIGLKICGASVAFDFERLVLDCGAGLAVGMYSGLTYGLKEAHGSHDWVVEFLQ</sequence>
<dbReference type="SUPFAM" id="SSF48264">
    <property type="entry name" value="Cytochrome P450"/>
    <property type="match status" value="1"/>
</dbReference>
<dbReference type="InterPro" id="IPR036396">
    <property type="entry name" value="Cyt_P450_sf"/>
</dbReference>
<dbReference type="InterPro" id="IPR002401">
    <property type="entry name" value="Cyt_P450_E_grp-I"/>
</dbReference>
<organism evidence="6 7">
    <name type="scientific">Dioscorea zingiberensis</name>
    <dbReference type="NCBI Taxonomy" id="325984"/>
    <lineage>
        <taxon>Eukaryota</taxon>
        <taxon>Viridiplantae</taxon>
        <taxon>Streptophyta</taxon>
        <taxon>Embryophyta</taxon>
        <taxon>Tracheophyta</taxon>
        <taxon>Spermatophyta</taxon>
        <taxon>Magnoliopsida</taxon>
        <taxon>Liliopsida</taxon>
        <taxon>Dioscoreales</taxon>
        <taxon>Dioscoreaceae</taxon>
        <taxon>Dioscorea</taxon>
    </lineage>
</organism>
<keyword evidence="5" id="KW-0472">Membrane</keyword>
<dbReference type="Gene3D" id="1.10.630.10">
    <property type="entry name" value="Cytochrome P450"/>
    <property type="match status" value="1"/>
</dbReference>
<dbReference type="InterPro" id="IPR001128">
    <property type="entry name" value="Cyt_P450"/>
</dbReference>
<evidence type="ECO:0008006" key="8">
    <source>
        <dbReference type="Google" id="ProtNLM"/>
    </source>
</evidence>
<reference evidence="6" key="2">
    <citation type="journal article" date="2022" name="Hortic Res">
        <title>The genome of Dioscorea zingiberensis sheds light on the biosynthesis, origin and evolution of the medicinally important diosgenin saponins.</title>
        <authorList>
            <person name="Li Y."/>
            <person name="Tan C."/>
            <person name="Li Z."/>
            <person name="Guo J."/>
            <person name="Li S."/>
            <person name="Chen X."/>
            <person name="Wang C."/>
            <person name="Dai X."/>
            <person name="Yang H."/>
            <person name="Song W."/>
            <person name="Hou L."/>
            <person name="Xu J."/>
            <person name="Tong Z."/>
            <person name="Xu A."/>
            <person name="Yuan X."/>
            <person name="Wang W."/>
            <person name="Yang Q."/>
            <person name="Chen L."/>
            <person name="Sun Z."/>
            <person name="Wang K."/>
            <person name="Pan B."/>
            <person name="Chen J."/>
            <person name="Bao Y."/>
            <person name="Liu F."/>
            <person name="Qi X."/>
            <person name="Gang D.R."/>
            <person name="Wen J."/>
            <person name="Li J."/>
        </authorList>
    </citation>
    <scope>NUCLEOTIDE SEQUENCE</scope>
    <source>
        <strain evidence="6">Dzin_1.0</strain>
    </source>
</reference>
<dbReference type="EMBL" id="JAGGNH010000007">
    <property type="protein sequence ID" value="KAJ0968193.1"/>
    <property type="molecule type" value="Genomic_DNA"/>
</dbReference>
<keyword evidence="7" id="KW-1185">Reference proteome</keyword>
<evidence type="ECO:0000313" key="6">
    <source>
        <dbReference type="EMBL" id="KAJ0968193.1"/>
    </source>
</evidence>
<dbReference type="GO" id="GO:0020037">
    <property type="term" value="F:heme binding"/>
    <property type="evidence" value="ECO:0007669"/>
    <property type="project" value="InterPro"/>
</dbReference>
<dbReference type="PANTHER" id="PTHR24298:SF800">
    <property type="entry name" value="CYTOCHROME P450 89A2-RELATED"/>
    <property type="match status" value="1"/>
</dbReference>
<evidence type="ECO:0000313" key="7">
    <source>
        <dbReference type="Proteomes" id="UP001085076"/>
    </source>
</evidence>
<dbReference type="PANTHER" id="PTHR24298">
    <property type="entry name" value="FLAVONOID 3'-MONOOXYGENASE-RELATED"/>
    <property type="match status" value="1"/>
</dbReference>
<evidence type="ECO:0000256" key="3">
    <source>
        <dbReference type="ARBA" id="ARBA00022723"/>
    </source>
</evidence>
<name>A0A9D5H9Q1_9LILI</name>
<dbReference type="Pfam" id="PF00067">
    <property type="entry name" value="p450"/>
    <property type="match status" value="1"/>
</dbReference>
<evidence type="ECO:0000256" key="4">
    <source>
        <dbReference type="ARBA" id="ARBA00022989"/>
    </source>
</evidence>
<dbReference type="GO" id="GO:0016709">
    <property type="term" value="F:oxidoreductase activity, acting on paired donors, with incorporation or reduction of molecular oxygen, NAD(P)H as one donor, and incorporation of one atom of oxygen"/>
    <property type="evidence" value="ECO:0007669"/>
    <property type="project" value="TreeGrafter"/>
</dbReference>
<dbReference type="InterPro" id="IPR051103">
    <property type="entry name" value="Plant_metabolite_P450s"/>
</dbReference>
<keyword evidence="2" id="KW-0812">Transmembrane</keyword>
<keyword evidence="3" id="KW-0479">Metal-binding</keyword>
<dbReference type="AlphaFoldDB" id="A0A9D5H9Q1"/>
<dbReference type="GO" id="GO:0005506">
    <property type="term" value="F:iron ion binding"/>
    <property type="evidence" value="ECO:0007669"/>
    <property type="project" value="InterPro"/>
</dbReference>
<gene>
    <name evidence="6" type="ORF">J5N97_025110</name>
</gene>
<dbReference type="PRINTS" id="PR00463">
    <property type="entry name" value="EP450I"/>
</dbReference>
<protein>
    <recommendedName>
        <fullName evidence="8">Cytochrome P450</fullName>
    </recommendedName>
</protein>
<evidence type="ECO:0000256" key="5">
    <source>
        <dbReference type="ARBA" id="ARBA00023136"/>
    </source>
</evidence>
<keyword evidence="4" id="KW-1133">Transmembrane helix</keyword>
<dbReference type="GO" id="GO:0016020">
    <property type="term" value="C:membrane"/>
    <property type="evidence" value="ECO:0007669"/>
    <property type="project" value="UniProtKB-SubCell"/>
</dbReference>
<dbReference type="Proteomes" id="UP001085076">
    <property type="component" value="Miscellaneous, Linkage group lg07"/>
</dbReference>
<evidence type="ECO:0000256" key="2">
    <source>
        <dbReference type="ARBA" id="ARBA00022692"/>
    </source>
</evidence>
<comment type="subcellular location">
    <subcellularLocation>
        <location evidence="1">Membrane</location>
        <topology evidence="1">Single-pass membrane protein</topology>
    </subcellularLocation>
</comment>
<dbReference type="OrthoDB" id="686539at2759"/>
<proteinExistence type="predicted"/>
<accession>A0A9D5H9Q1</accession>
<comment type="caution">
    <text evidence="6">The sequence shown here is derived from an EMBL/GenBank/DDBJ whole genome shotgun (WGS) entry which is preliminary data.</text>
</comment>